<evidence type="ECO:0000256" key="8">
    <source>
        <dbReference type="ARBA" id="ARBA00060602"/>
    </source>
</evidence>
<feature type="binding site" evidence="12">
    <location>
        <begin position="266"/>
        <end position="269"/>
    </location>
    <ligand>
        <name>NAD(+)</name>
        <dbReference type="ChEBI" id="CHEBI:57540"/>
    </ligand>
</feature>
<dbReference type="SMART" id="SM01003">
    <property type="entry name" value="AlaDh_PNT_N"/>
    <property type="match status" value="1"/>
</dbReference>
<dbReference type="InterPro" id="IPR008141">
    <property type="entry name" value="Ala_DH"/>
</dbReference>
<dbReference type="FunFam" id="3.40.50.720:FF:000049">
    <property type="entry name" value="Alanine dehydrogenase"/>
    <property type="match status" value="1"/>
</dbReference>
<keyword evidence="13" id="KW-0479">Metal-binding</keyword>
<feature type="binding site" evidence="11">
    <location>
        <position position="74"/>
    </location>
    <ligand>
        <name>substrate</name>
    </ligand>
</feature>
<dbReference type="PROSITE" id="PS00837">
    <property type="entry name" value="ALADH_PNT_2"/>
    <property type="match status" value="1"/>
</dbReference>
<evidence type="ECO:0000259" key="15">
    <source>
        <dbReference type="SMART" id="SM01003"/>
    </source>
</evidence>
<comment type="cofactor">
    <cofactor evidence="13">
        <name>Mg(2+)</name>
        <dbReference type="ChEBI" id="CHEBI:18420"/>
    </cofactor>
    <text evidence="13">Binds 1 Mg(2+) ion per subunit.</text>
</comment>
<dbReference type="EC" id="1.4.1.1" evidence="3 9"/>
<comment type="pathway">
    <text evidence="8">Organosulfur degradation; alkanesulfonate degradation.</text>
</comment>
<evidence type="ECO:0000256" key="2">
    <source>
        <dbReference type="ARBA" id="ARBA00011643"/>
    </source>
</evidence>
<evidence type="ECO:0000256" key="4">
    <source>
        <dbReference type="ARBA" id="ARBA00022741"/>
    </source>
</evidence>
<accession>A0A212K8D2</accession>
<evidence type="ECO:0000259" key="14">
    <source>
        <dbReference type="SMART" id="SM01002"/>
    </source>
</evidence>
<dbReference type="InterPro" id="IPR036291">
    <property type="entry name" value="NAD(P)-bd_dom_sf"/>
</dbReference>
<dbReference type="PANTHER" id="PTHR42795:SF1">
    <property type="entry name" value="ALANINE DEHYDROGENASE"/>
    <property type="match status" value="1"/>
</dbReference>
<dbReference type="InterPro" id="IPR007886">
    <property type="entry name" value="AlaDH/PNT_N"/>
</dbReference>
<dbReference type="PIRSF" id="PIRSF000183">
    <property type="entry name" value="Alanine_dh"/>
    <property type="match status" value="1"/>
</dbReference>
<feature type="binding site" evidence="13">
    <location>
        <position position="324"/>
    </location>
    <ligand>
        <name>Mg(2+)</name>
        <dbReference type="ChEBI" id="CHEBI:18420"/>
    </ligand>
</feature>
<evidence type="ECO:0000256" key="13">
    <source>
        <dbReference type="PIRSR" id="PIRSR000183-4"/>
    </source>
</evidence>
<feature type="domain" description="Alanine dehydrogenase/pyridine nucleotide transhydrogenase N-terminal" evidence="15">
    <location>
        <begin position="4"/>
        <end position="136"/>
    </location>
</feature>
<feature type="binding site" evidence="11">
    <location>
        <position position="15"/>
    </location>
    <ligand>
        <name>substrate</name>
    </ligand>
</feature>
<dbReference type="InterPro" id="IPR007698">
    <property type="entry name" value="AlaDH/PNT_NAD(H)-bd"/>
</dbReference>
<organism evidence="16">
    <name type="scientific">uncultured Desulfovibrio sp</name>
    <dbReference type="NCBI Taxonomy" id="167968"/>
    <lineage>
        <taxon>Bacteria</taxon>
        <taxon>Pseudomonadati</taxon>
        <taxon>Thermodesulfobacteriota</taxon>
        <taxon>Desulfovibrionia</taxon>
        <taxon>Desulfovibrionales</taxon>
        <taxon>Desulfovibrionaceae</taxon>
        <taxon>Desulfovibrio</taxon>
        <taxon>environmental samples</taxon>
    </lineage>
</organism>
<feature type="binding site" evidence="12">
    <location>
        <position position="280"/>
    </location>
    <ligand>
        <name>NAD(+)</name>
        <dbReference type="ChEBI" id="CHEBI:57540"/>
    </ligand>
</feature>
<dbReference type="GO" id="GO:0000166">
    <property type="term" value="F:nucleotide binding"/>
    <property type="evidence" value="ECO:0007669"/>
    <property type="project" value="UniProtKB-KW"/>
</dbReference>
<dbReference type="InterPro" id="IPR008143">
    <property type="entry name" value="Ala_DH/PNT_CS2"/>
</dbReference>
<feature type="active site" description="Proton donor/acceptor" evidence="10">
    <location>
        <position position="95"/>
    </location>
</feature>
<evidence type="ECO:0000256" key="1">
    <source>
        <dbReference type="ARBA" id="ARBA00005689"/>
    </source>
</evidence>
<evidence type="ECO:0000313" key="16">
    <source>
        <dbReference type="EMBL" id="SBW07999.1"/>
    </source>
</evidence>
<gene>
    <name evidence="16" type="primary">ald</name>
    <name evidence="16" type="ORF">KM92DES2_12412</name>
</gene>
<evidence type="ECO:0000256" key="6">
    <source>
        <dbReference type="ARBA" id="ARBA00023027"/>
    </source>
</evidence>
<evidence type="ECO:0000256" key="5">
    <source>
        <dbReference type="ARBA" id="ARBA00023002"/>
    </source>
</evidence>
<comment type="catalytic activity">
    <reaction evidence="7">
        <text>L-alanine + NAD(+) + H2O = pyruvate + NH4(+) + NADH + H(+)</text>
        <dbReference type="Rhea" id="RHEA:18405"/>
        <dbReference type="ChEBI" id="CHEBI:15361"/>
        <dbReference type="ChEBI" id="CHEBI:15377"/>
        <dbReference type="ChEBI" id="CHEBI:15378"/>
        <dbReference type="ChEBI" id="CHEBI:28938"/>
        <dbReference type="ChEBI" id="CHEBI:57540"/>
        <dbReference type="ChEBI" id="CHEBI:57945"/>
        <dbReference type="ChEBI" id="CHEBI:57972"/>
        <dbReference type="EC" id="1.4.1.1"/>
    </reaction>
    <physiologicalReaction direction="left-to-right" evidence="7">
        <dbReference type="Rhea" id="RHEA:18406"/>
    </physiologicalReaction>
</comment>
<dbReference type="Pfam" id="PF01262">
    <property type="entry name" value="AlaDh_PNT_C"/>
    <property type="match status" value="1"/>
</dbReference>
<evidence type="ECO:0000256" key="3">
    <source>
        <dbReference type="ARBA" id="ARBA00012897"/>
    </source>
</evidence>
<dbReference type="GO" id="GO:0000286">
    <property type="term" value="F:alanine dehydrogenase activity"/>
    <property type="evidence" value="ECO:0007669"/>
    <property type="project" value="UniProtKB-UniRule"/>
</dbReference>
<protein>
    <recommendedName>
        <fullName evidence="3 9">Alanine dehydrogenase</fullName>
        <ecNumber evidence="3 9">1.4.1.1</ecNumber>
    </recommendedName>
</protein>
<dbReference type="SUPFAM" id="SSF51735">
    <property type="entry name" value="NAD(P)-binding Rossmann-fold domains"/>
    <property type="match status" value="1"/>
</dbReference>
<keyword evidence="6 9" id="KW-0520">NAD</keyword>
<dbReference type="GO" id="GO:0042853">
    <property type="term" value="P:L-alanine catabolic process"/>
    <property type="evidence" value="ECO:0007669"/>
    <property type="project" value="InterPro"/>
</dbReference>
<evidence type="ECO:0000256" key="10">
    <source>
        <dbReference type="PIRSR" id="PIRSR000183-1"/>
    </source>
</evidence>
<dbReference type="SUPFAM" id="SSF52283">
    <property type="entry name" value="Formate/glycerate dehydrogenase catalytic domain-like"/>
    <property type="match status" value="1"/>
</dbReference>
<dbReference type="EMBL" id="FLUP01000001">
    <property type="protein sequence ID" value="SBW07999.1"/>
    <property type="molecule type" value="Genomic_DNA"/>
</dbReference>
<feature type="binding site" evidence="12">
    <location>
        <position position="197"/>
    </location>
    <ligand>
        <name>NAD(+)</name>
        <dbReference type="ChEBI" id="CHEBI:57540"/>
    </ligand>
</feature>
<dbReference type="Pfam" id="PF05222">
    <property type="entry name" value="AlaDh_PNT_N"/>
    <property type="match status" value="1"/>
</dbReference>
<dbReference type="PANTHER" id="PTHR42795">
    <property type="entry name" value="ALANINE DEHYDROGENASE"/>
    <property type="match status" value="1"/>
</dbReference>
<dbReference type="PRINTS" id="PR00945">
    <property type="entry name" value="HGRDTASE"/>
</dbReference>
<feature type="binding site" evidence="12">
    <location>
        <position position="219"/>
    </location>
    <ligand>
        <name>NAD(+)</name>
        <dbReference type="ChEBI" id="CHEBI:57540"/>
    </ligand>
</feature>
<dbReference type="AlphaFoldDB" id="A0A212K8D2"/>
<evidence type="ECO:0000256" key="12">
    <source>
        <dbReference type="PIRSR" id="PIRSR000183-3"/>
    </source>
</evidence>
<dbReference type="GO" id="GO:0005886">
    <property type="term" value="C:plasma membrane"/>
    <property type="evidence" value="ECO:0007669"/>
    <property type="project" value="TreeGrafter"/>
</dbReference>
<proteinExistence type="inferred from homology"/>
<evidence type="ECO:0000256" key="7">
    <source>
        <dbReference type="ARBA" id="ARBA00050811"/>
    </source>
</evidence>
<comment type="similarity">
    <text evidence="1 9">Belongs to the AlaDH/PNT family.</text>
</comment>
<evidence type="ECO:0000256" key="11">
    <source>
        <dbReference type="PIRSR" id="PIRSR000183-2"/>
    </source>
</evidence>
<comment type="subunit">
    <text evidence="2">Homohexamer.</text>
</comment>
<keyword evidence="5 9" id="KW-0560">Oxidoreductase</keyword>
<feature type="binding site" evidence="12">
    <location>
        <position position="202"/>
    </location>
    <ligand>
        <name>NAD(+)</name>
        <dbReference type="ChEBI" id="CHEBI:57540"/>
    </ligand>
</feature>
<dbReference type="Gene3D" id="3.40.50.720">
    <property type="entry name" value="NAD(P)-binding Rossmann-like Domain"/>
    <property type="match status" value="2"/>
</dbReference>
<sequence>MIIGVTKEIKADEYRVGITPAGVKALTDHGHKVLVESGAGLGSRIGDDEFAKAGASMLPVGDVWAKAEMIMKVKEPLPSEYKYFRPGLLLFTYLHLAADKELTDALLNSGVVGLAYETVQPKDRSLPLLAPMSEVAGRMAVQMGSYILTKQAGGAGMLLGGVAGVQRARVAIVGGGTVGTEAAKMAMGLGAEVTILDNNLNRLRYLGDIFSSRVQTLASNEYNIAGAVQESDLVIGSVLIPGAMAPKLVTEAMIKTMRPGSVVVDVAIDQGGSFETTAGRATTHHEPTYEKHGVIHYAVANIPGAVPVTSTYALTNATLPFAVELADKGWKSACRENIALERGLNTVDGQCTFAGVAEAFGLPCASTAQILR</sequence>
<dbReference type="RefSeq" id="WP_227119008.1">
    <property type="nucleotide sequence ID" value="NZ_LT598928.1"/>
</dbReference>
<dbReference type="CDD" id="cd05305">
    <property type="entry name" value="L-AlaDH"/>
    <property type="match status" value="1"/>
</dbReference>
<keyword evidence="13" id="KW-0460">Magnesium</keyword>
<dbReference type="SMART" id="SM01002">
    <property type="entry name" value="AlaDh_PNT_C"/>
    <property type="match status" value="1"/>
</dbReference>
<reference evidence="16" key="1">
    <citation type="submission" date="2016-04" db="EMBL/GenBank/DDBJ databases">
        <authorList>
            <person name="Evans L.H."/>
            <person name="Alamgir A."/>
            <person name="Owens N."/>
            <person name="Weber N.D."/>
            <person name="Virtaneva K."/>
            <person name="Barbian K."/>
            <person name="Babar A."/>
            <person name="Rosenke K."/>
        </authorList>
    </citation>
    <scope>NUCLEOTIDE SEQUENCE</scope>
    <source>
        <strain evidence="16">92-2</strain>
    </source>
</reference>
<dbReference type="NCBIfam" id="TIGR00518">
    <property type="entry name" value="alaDH"/>
    <property type="match status" value="1"/>
</dbReference>
<feature type="domain" description="Alanine dehydrogenase/pyridine nucleotide transhydrogenase NAD(H)-binding" evidence="14">
    <location>
        <begin position="148"/>
        <end position="298"/>
    </location>
</feature>
<evidence type="ECO:0000256" key="9">
    <source>
        <dbReference type="PIRNR" id="PIRNR000183"/>
    </source>
</evidence>
<feature type="binding site" evidence="12">
    <location>
        <position position="133"/>
    </location>
    <ligand>
        <name>NAD(+)</name>
        <dbReference type="ChEBI" id="CHEBI:57540"/>
    </ligand>
</feature>
<dbReference type="GO" id="GO:0046872">
    <property type="term" value="F:metal ion binding"/>
    <property type="evidence" value="ECO:0007669"/>
    <property type="project" value="UniProtKB-KW"/>
</dbReference>
<feature type="active site" description="Proton donor/acceptor" evidence="10">
    <location>
        <position position="269"/>
    </location>
</feature>
<name>A0A212K8D2_9BACT</name>
<keyword evidence="4 12" id="KW-0547">Nucleotide-binding</keyword>
<feature type="binding site" evidence="12">
    <location>
        <begin position="238"/>
        <end position="239"/>
    </location>
    <ligand>
        <name>NAD(+)</name>
        <dbReference type="ChEBI" id="CHEBI:57540"/>
    </ligand>
</feature>